<feature type="region of interest" description="Disordered" evidence="1">
    <location>
        <begin position="35"/>
        <end position="73"/>
    </location>
</feature>
<evidence type="ECO:0000256" key="1">
    <source>
        <dbReference type="SAM" id="MobiDB-lite"/>
    </source>
</evidence>
<comment type="caution">
    <text evidence="3">The sequence shown here is derived from an EMBL/GenBank/DDBJ whole genome shotgun (WGS) entry which is preliminary data.</text>
</comment>
<evidence type="ECO:0000313" key="4">
    <source>
        <dbReference type="Proteomes" id="UP001293718"/>
    </source>
</evidence>
<name>A0ABU5IR40_9BURK</name>
<feature type="domain" description="DUF2760" evidence="2">
    <location>
        <begin position="83"/>
        <end position="205"/>
    </location>
</feature>
<dbReference type="EMBL" id="JAXOJX010000110">
    <property type="protein sequence ID" value="MDZ5461361.1"/>
    <property type="molecule type" value="Genomic_DNA"/>
</dbReference>
<proteinExistence type="predicted"/>
<feature type="compositionally biased region" description="Pro residues" evidence="1">
    <location>
        <begin position="42"/>
        <end position="73"/>
    </location>
</feature>
<organism evidence="3 4">
    <name type="scientific">Azohydromonas lata</name>
    <dbReference type="NCBI Taxonomy" id="45677"/>
    <lineage>
        <taxon>Bacteria</taxon>
        <taxon>Pseudomonadati</taxon>
        <taxon>Pseudomonadota</taxon>
        <taxon>Betaproteobacteria</taxon>
        <taxon>Burkholderiales</taxon>
        <taxon>Sphaerotilaceae</taxon>
        <taxon>Azohydromonas</taxon>
    </lineage>
</organism>
<accession>A0ABU5IR40</accession>
<evidence type="ECO:0000259" key="2">
    <source>
        <dbReference type="Pfam" id="PF10816"/>
    </source>
</evidence>
<reference evidence="3 4" key="1">
    <citation type="submission" date="2023-11" db="EMBL/GenBank/DDBJ databases">
        <title>Draft genome of Azohydromonas lata strain H1 (DSM1123), a polyhydroxyalkanoate producer.</title>
        <authorList>
            <person name="Traversa D."/>
            <person name="D'Addabbo P."/>
            <person name="Pazzani C."/>
            <person name="Manzari C."/>
            <person name="Chiara M."/>
            <person name="Scrascia M."/>
        </authorList>
    </citation>
    <scope>NUCLEOTIDE SEQUENCE [LARGE SCALE GENOMIC DNA]</scope>
    <source>
        <strain evidence="3 4">H1</strain>
    </source>
</reference>
<protein>
    <submittedName>
        <fullName evidence="3">DUF2760 domain-containing protein</fullName>
    </submittedName>
</protein>
<sequence>MPTPSQDPKPSFLRRIPMAFGAFFSLLGNADKAARYERLDEPPAPPVAPPPPAPVATPKPTPAPAPVPAPPPPPPVVLREATPDAALQLLALLQREGRFIDFMQDDIKGYADADIGAAVRVVHEGCRKVLKEHFRIEPVRSENEGSRITLQPGFDAASVKLTGNVVGQPPFTGTLSHRGWRAAEVKLPKLAEKHDARVLAQAEVEL</sequence>
<dbReference type="Pfam" id="PF10816">
    <property type="entry name" value="DUF2760"/>
    <property type="match status" value="1"/>
</dbReference>
<gene>
    <name evidence="3" type="ORF">SM757_32780</name>
</gene>
<keyword evidence="4" id="KW-1185">Reference proteome</keyword>
<dbReference type="Proteomes" id="UP001293718">
    <property type="component" value="Unassembled WGS sequence"/>
</dbReference>
<evidence type="ECO:0000313" key="3">
    <source>
        <dbReference type="EMBL" id="MDZ5461361.1"/>
    </source>
</evidence>
<dbReference type="InterPro" id="IPR021212">
    <property type="entry name" value="DUF2760"/>
</dbReference>
<dbReference type="RefSeq" id="WP_066330987.1">
    <property type="nucleotide sequence ID" value="NZ_JAXOJX010000110.1"/>
</dbReference>